<feature type="domain" description="HD/PDEase" evidence="8">
    <location>
        <begin position="30"/>
        <end position="147"/>
    </location>
</feature>
<comment type="cofactor">
    <cofactor evidence="3">
        <name>Co(2+)</name>
        <dbReference type="ChEBI" id="CHEBI:48828"/>
    </cofactor>
</comment>
<accession>A0A9D2K6K9</accession>
<evidence type="ECO:0000313" key="10">
    <source>
        <dbReference type="Proteomes" id="UP000824101"/>
    </source>
</evidence>
<evidence type="ECO:0000256" key="7">
    <source>
        <dbReference type="ARBA" id="ARBA00022801"/>
    </source>
</evidence>
<comment type="subunit">
    <text evidence="4">Homodimer.</text>
</comment>
<dbReference type="EMBL" id="DXBC01000117">
    <property type="protein sequence ID" value="HIZ79598.1"/>
    <property type="molecule type" value="Genomic_DNA"/>
</dbReference>
<dbReference type="GO" id="GO:0046872">
    <property type="term" value="F:metal ion binding"/>
    <property type="evidence" value="ECO:0007669"/>
    <property type="project" value="UniProtKB-KW"/>
</dbReference>
<evidence type="ECO:0000256" key="5">
    <source>
        <dbReference type="ARBA" id="ARBA00012964"/>
    </source>
</evidence>
<gene>
    <name evidence="9" type="ORF">IAA17_07410</name>
</gene>
<evidence type="ECO:0000256" key="4">
    <source>
        <dbReference type="ARBA" id="ARBA00011738"/>
    </source>
</evidence>
<dbReference type="SMART" id="SM00471">
    <property type="entry name" value="HDc"/>
    <property type="match status" value="1"/>
</dbReference>
<dbReference type="InterPro" id="IPR006674">
    <property type="entry name" value="HD_domain"/>
</dbReference>
<comment type="catalytic activity">
    <reaction evidence="1">
        <text>a 2'-deoxyribonucleoside 5'-phosphate + H2O = a 2'-deoxyribonucleoside + phosphate</text>
        <dbReference type="Rhea" id="RHEA:36167"/>
        <dbReference type="ChEBI" id="CHEBI:15377"/>
        <dbReference type="ChEBI" id="CHEBI:18274"/>
        <dbReference type="ChEBI" id="CHEBI:43474"/>
        <dbReference type="ChEBI" id="CHEBI:65317"/>
        <dbReference type="EC" id="3.1.3.89"/>
    </reaction>
</comment>
<organism evidence="9 10">
    <name type="scientific">Candidatus Lachnoclostridium stercorigallinarum</name>
    <dbReference type="NCBI Taxonomy" id="2838634"/>
    <lineage>
        <taxon>Bacteria</taxon>
        <taxon>Bacillati</taxon>
        <taxon>Bacillota</taxon>
        <taxon>Clostridia</taxon>
        <taxon>Lachnospirales</taxon>
        <taxon>Lachnospiraceae</taxon>
    </lineage>
</organism>
<dbReference type="PANTHER" id="PTHR11845:SF13">
    <property type="entry name" value="5'-DEOXYNUCLEOTIDASE HDDC2"/>
    <property type="match status" value="1"/>
</dbReference>
<dbReference type="InterPro" id="IPR003607">
    <property type="entry name" value="HD/PDEase_dom"/>
</dbReference>
<dbReference type="GO" id="GO:0005737">
    <property type="term" value="C:cytoplasm"/>
    <property type="evidence" value="ECO:0007669"/>
    <property type="project" value="TreeGrafter"/>
</dbReference>
<sequence>MKNVQSILTFVEEAERLKTVLRTAWLSDGQRESTAAHSWRLALFAGILLDEFPELDGKKVLMLALVHDLGELYDGDISAALRPDAGEKYKKEKAAIDCLAAILGGEAGEKFKILWQEYEAGETGEARLIKALDKAETIIQHNQGKNPPDFDYDFNLEYGQAYFQGGYFRRSSSGESGQEEMLISERGQELLSQLRQKIDGDTRRRMEEE</sequence>
<dbReference type="InterPro" id="IPR039356">
    <property type="entry name" value="YfbR/HDDC2"/>
</dbReference>
<proteinExistence type="predicted"/>
<evidence type="ECO:0000256" key="1">
    <source>
        <dbReference type="ARBA" id="ARBA00001638"/>
    </source>
</evidence>
<comment type="caution">
    <text evidence="9">The sequence shown here is derived from an EMBL/GenBank/DDBJ whole genome shotgun (WGS) entry which is preliminary data.</text>
</comment>
<evidence type="ECO:0000256" key="6">
    <source>
        <dbReference type="ARBA" id="ARBA00022723"/>
    </source>
</evidence>
<reference evidence="9" key="1">
    <citation type="journal article" date="2021" name="PeerJ">
        <title>Extensive microbial diversity within the chicken gut microbiome revealed by metagenomics and culture.</title>
        <authorList>
            <person name="Gilroy R."/>
            <person name="Ravi A."/>
            <person name="Getino M."/>
            <person name="Pursley I."/>
            <person name="Horton D.L."/>
            <person name="Alikhan N.F."/>
            <person name="Baker D."/>
            <person name="Gharbi K."/>
            <person name="Hall N."/>
            <person name="Watson M."/>
            <person name="Adriaenssens E.M."/>
            <person name="Foster-Nyarko E."/>
            <person name="Jarju S."/>
            <person name="Secka A."/>
            <person name="Antonio M."/>
            <person name="Oren A."/>
            <person name="Chaudhuri R.R."/>
            <person name="La Ragione R."/>
            <person name="Hildebrand F."/>
            <person name="Pallen M.J."/>
        </authorList>
    </citation>
    <scope>NUCLEOTIDE SEQUENCE</scope>
    <source>
        <strain evidence="9">ChiBcec1-1093</strain>
    </source>
</reference>
<dbReference type="SUPFAM" id="SSF109604">
    <property type="entry name" value="HD-domain/PDEase-like"/>
    <property type="match status" value="1"/>
</dbReference>
<reference evidence="9" key="2">
    <citation type="submission" date="2021-04" db="EMBL/GenBank/DDBJ databases">
        <authorList>
            <person name="Gilroy R."/>
        </authorList>
    </citation>
    <scope>NUCLEOTIDE SEQUENCE</scope>
    <source>
        <strain evidence="9">ChiBcec1-1093</strain>
    </source>
</reference>
<evidence type="ECO:0000256" key="3">
    <source>
        <dbReference type="ARBA" id="ARBA00001941"/>
    </source>
</evidence>
<dbReference type="GO" id="GO:0002953">
    <property type="term" value="F:5'-deoxynucleotidase activity"/>
    <property type="evidence" value="ECO:0007669"/>
    <property type="project" value="UniProtKB-EC"/>
</dbReference>
<name>A0A9D2K6K9_9FIRM</name>
<comment type="cofactor">
    <cofactor evidence="2">
        <name>Mn(2+)</name>
        <dbReference type="ChEBI" id="CHEBI:29035"/>
    </cofactor>
</comment>
<dbReference type="Proteomes" id="UP000824101">
    <property type="component" value="Unassembled WGS sequence"/>
</dbReference>
<dbReference type="Pfam" id="PF13023">
    <property type="entry name" value="HD_3"/>
    <property type="match status" value="1"/>
</dbReference>
<dbReference type="AlphaFoldDB" id="A0A9D2K6K9"/>
<dbReference type="Gene3D" id="1.10.3210.10">
    <property type="entry name" value="Hypothetical protein af1432"/>
    <property type="match status" value="1"/>
</dbReference>
<evidence type="ECO:0000259" key="8">
    <source>
        <dbReference type="SMART" id="SM00471"/>
    </source>
</evidence>
<keyword evidence="6" id="KW-0479">Metal-binding</keyword>
<dbReference type="CDD" id="cd00077">
    <property type="entry name" value="HDc"/>
    <property type="match status" value="1"/>
</dbReference>
<evidence type="ECO:0000313" key="9">
    <source>
        <dbReference type="EMBL" id="HIZ79598.1"/>
    </source>
</evidence>
<dbReference type="PANTHER" id="PTHR11845">
    <property type="entry name" value="5'-DEOXYNUCLEOTIDASE HDDC2"/>
    <property type="match status" value="1"/>
</dbReference>
<dbReference type="EC" id="3.1.3.89" evidence="5"/>
<evidence type="ECO:0000256" key="2">
    <source>
        <dbReference type="ARBA" id="ARBA00001936"/>
    </source>
</evidence>
<keyword evidence="7" id="KW-0378">Hydrolase</keyword>
<protein>
    <recommendedName>
        <fullName evidence="5">5'-deoxynucleotidase</fullName>
        <ecNumber evidence="5">3.1.3.89</ecNumber>
    </recommendedName>
</protein>